<protein>
    <submittedName>
        <fullName evidence="2">Uncharacterized protein</fullName>
    </submittedName>
</protein>
<proteinExistence type="predicted"/>
<feature type="compositionally biased region" description="Pro residues" evidence="1">
    <location>
        <begin position="16"/>
        <end position="31"/>
    </location>
</feature>
<feature type="compositionally biased region" description="Acidic residues" evidence="1">
    <location>
        <begin position="55"/>
        <end position="69"/>
    </location>
</feature>
<evidence type="ECO:0000313" key="2">
    <source>
        <dbReference type="EnsemblMetazoa" id="XP_019761672.1"/>
    </source>
</evidence>
<feature type="region of interest" description="Disordered" evidence="1">
    <location>
        <begin position="1"/>
        <end position="79"/>
    </location>
</feature>
<keyword evidence="3" id="KW-1185">Reference proteome</keyword>
<evidence type="ECO:0000256" key="1">
    <source>
        <dbReference type="SAM" id="MobiDB-lite"/>
    </source>
</evidence>
<reference evidence="3" key="1">
    <citation type="journal article" date="2013" name="Genome Biol.">
        <title>Draft genome of the mountain pine beetle, Dendroctonus ponderosae Hopkins, a major forest pest.</title>
        <authorList>
            <person name="Keeling C.I."/>
            <person name="Yuen M.M."/>
            <person name="Liao N.Y."/>
            <person name="Docking T.R."/>
            <person name="Chan S.K."/>
            <person name="Taylor G.A."/>
            <person name="Palmquist D.L."/>
            <person name="Jackman S.D."/>
            <person name="Nguyen A."/>
            <person name="Li M."/>
            <person name="Henderson H."/>
            <person name="Janes J.K."/>
            <person name="Zhao Y."/>
            <person name="Pandoh P."/>
            <person name="Moore R."/>
            <person name="Sperling F.A."/>
            <person name="Huber D.P."/>
            <person name="Birol I."/>
            <person name="Jones S.J."/>
            <person name="Bohlmann J."/>
        </authorList>
    </citation>
    <scope>NUCLEOTIDE SEQUENCE</scope>
</reference>
<evidence type="ECO:0000313" key="3">
    <source>
        <dbReference type="Proteomes" id="UP000019118"/>
    </source>
</evidence>
<accession>A0AAR5PLA1</accession>
<dbReference type="EnsemblMetazoa" id="XM_019906113.1">
    <property type="protein sequence ID" value="XP_019761672.1"/>
    <property type="gene ID" value="LOC109538740"/>
</dbReference>
<dbReference type="AlphaFoldDB" id="A0AAR5PLA1"/>
<feature type="compositionally biased region" description="Acidic residues" evidence="1">
    <location>
        <begin position="1"/>
        <end position="10"/>
    </location>
</feature>
<organism evidence="2 3">
    <name type="scientific">Dendroctonus ponderosae</name>
    <name type="common">Mountain pine beetle</name>
    <dbReference type="NCBI Taxonomy" id="77166"/>
    <lineage>
        <taxon>Eukaryota</taxon>
        <taxon>Metazoa</taxon>
        <taxon>Ecdysozoa</taxon>
        <taxon>Arthropoda</taxon>
        <taxon>Hexapoda</taxon>
        <taxon>Insecta</taxon>
        <taxon>Pterygota</taxon>
        <taxon>Neoptera</taxon>
        <taxon>Endopterygota</taxon>
        <taxon>Coleoptera</taxon>
        <taxon>Polyphaga</taxon>
        <taxon>Cucujiformia</taxon>
        <taxon>Curculionidae</taxon>
        <taxon>Scolytinae</taxon>
        <taxon>Dendroctonus</taxon>
    </lineage>
</organism>
<name>A0AAR5PLA1_DENPD</name>
<reference evidence="2" key="2">
    <citation type="submission" date="2024-08" db="UniProtKB">
        <authorList>
            <consortium name="EnsemblMetazoa"/>
        </authorList>
    </citation>
    <scope>IDENTIFICATION</scope>
</reference>
<feature type="region of interest" description="Disordered" evidence="1">
    <location>
        <begin position="109"/>
        <end position="130"/>
    </location>
</feature>
<sequence>MSNVVIEDEVQAWSRPIPPPPLPPHAAPPKAPVEEYRPPVPPHRNMQHHQRASEAELDQSEETGEEEEVEGRPVFQFDDEPAAEFVANVAPPRSRTVAEVKRATVVGNPMCRTNQASENEPEGVAPGELPDHLGVDYDQIMRYFDNLKESNA</sequence>
<dbReference type="Proteomes" id="UP000019118">
    <property type="component" value="Unassembled WGS sequence"/>
</dbReference>